<dbReference type="InterPro" id="IPR051340">
    <property type="entry name" value="Haloalkane_dehalogenase"/>
</dbReference>
<reference evidence="2 3" key="1">
    <citation type="submission" date="2022-10" db="EMBL/GenBank/DDBJ databases">
        <title>Draft genome sequence of Streptomyces sp. YSPA8.</title>
        <authorList>
            <person name="Moriuchi R."/>
            <person name="Dohra H."/>
            <person name="Yamamura H."/>
            <person name="Kodani S."/>
        </authorList>
    </citation>
    <scope>NUCLEOTIDE SEQUENCE [LARGE SCALE GENOMIC DNA]</scope>
    <source>
        <strain evidence="2 3">YSPA8</strain>
    </source>
</reference>
<protein>
    <submittedName>
        <fullName evidence="2">Alpha/beta hydrolase</fullName>
    </submittedName>
</protein>
<dbReference type="SUPFAM" id="SSF53474">
    <property type="entry name" value="alpha/beta-Hydrolases"/>
    <property type="match status" value="1"/>
</dbReference>
<accession>A0ABQ5P9S4</accession>
<dbReference type="PRINTS" id="PR00412">
    <property type="entry name" value="EPOXHYDRLASE"/>
</dbReference>
<dbReference type="EMBL" id="BSBI01000019">
    <property type="protein sequence ID" value="GLF99245.1"/>
    <property type="molecule type" value="Genomic_DNA"/>
</dbReference>
<feature type="domain" description="AB hydrolase-1" evidence="1">
    <location>
        <begin position="32"/>
        <end position="276"/>
    </location>
</feature>
<evidence type="ECO:0000259" key="1">
    <source>
        <dbReference type="Pfam" id="PF00561"/>
    </source>
</evidence>
<dbReference type="GO" id="GO:0016787">
    <property type="term" value="F:hydrolase activity"/>
    <property type="evidence" value="ECO:0007669"/>
    <property type="project" value="UniProtKB-KW"/>
</dbReference>
<keyword evidence="2" id="KW-0378">Hydrolase</keyword>
<evidence type="ECO:0000313" key="2">
    <source>
        <dbReference type="EMBL" id="GLF99245.1"/>
    </source>
</evidence>
<keyword evidence="3" id="KW-1185">Reference proteome</keyword>
<dbReference type="Proteomes" id="UP001291653">
    <property type="component" value="Unassembled WGS sequence"/>
</dbReference>
<dbReference type="PANTHER" id="PTHR42977">
    <property type="entry name" value="HYDROLASE-RELATED"/>
    <property type="match status" value="1"/>
</dbReference>
<dbReference type="RefSeq" id="WP_323451193.1">
    <property type="nucleotide sequence ID" value="NZ_BSBI01000019.1"/>
</dbReference>
<dbReference type="PANTHER" id="PTHR42977:SF1">
    <property type="entry name" value="BLR6576 PROTEIN"/>
    <property type="match status" value="1"/>
</dbReference>
<proteinExistence type="predicted"/>
<dbReference type="InterPro" id="IPR029058">
    <property type="entry name" value="AB_hydrolase_fold"/>
</dbReference>
<gene>
    <name evidence="2" type="ORF">SYYSPA8_33130</name>
</gene>
<organism evidence="2 3">
    <name type="scientific">Streptomyces yaizuensis</name>
    <dbReference type="NCBI Taxonomy" id="2989713"/>
    <lineage>
        <taxon>Bacteria</taxon>
        <taxon>Bacillati</taxon>
        <taxon>Actinomycetota</taxon>
        <taxon>Actinomycetes</taxon>
        <taxon>Kitasatosporales</taxon>
        <taxon>Streptomycetaceae</taxon>
        <taxon>Streptomyces</taxon>
    </lineage>
</organism>
<dbReference type="Gene3D" id="3.40.50.1820">
    <property type="entry name" value="alpha/beta hydrolase"/>
    <property type="match status" value="1"/>
</dbReference>
<dbReference type="InterPro" id="IPR000639">
    <property type="entry name" value="Epox_hydrolase-like"/>
</dbReference>
<sequence length="292" mass="32547">MSTDTTVPTRFRTANIDGLDVFYREAGDPERPTLVLLHGFPTSSHMYRGLIADLADEYHLIAPDHIGFGASAAPPADTFPYGFEKLTEITLKLLDRIGVDRFALYVQDYGAPIGLRIAARHPERVTGIVTQSGNAYTEGFTPFWDLLFAHAKDRAAHESAVRELLTPAATRWQYTHGVPADRLELIAPETWLLDQAGLERPGNDAIQLQLFWDYQFNLDAYPAFHAYFRAHRPPLLAVWGRNDEIFGPAGAEAFARDLPDAEIHLLDAGHFALETHGAEIAALVRDFLRRAA</sequence>
<comment type="caution">
    <text evidence="2">The sequence shown here is derived from an EMBL/GenBank/DDBJ whole genome shotgun (WGS) entry which is preliminary data.</text>
</comment>
<dbReference type="InterPro" id="IPR000073">
    <property type="entry name" value="AB_hydrolase_1"/>
</dbReference>
<evidence type="ECO:0000313" key="3">
    <source>
        <dbReference type="Proteomes" id="UP001291653"/>
    </source>
</evidence>
<dbReference type="Pfam" id="PF00561">
    <property type="entry name" value="Abhydrolase_1"/>
    <property type="match status" value="1"/>
</dbReference>
<name>A0ABQ5P9S4_9ACTN</name>